<feature type="compositionally biased region" description="Basic residues" evidence="1">
    <location>
        <begin position="60"/>
        <end position="74"/>
    </location>
</feature>
<dbReference type="EMBL" id="DP000009">
    <property type="protein sequence ID" value="ABF95760.1"/>
    <property type="molecule type" value="Genomic_DNA"/>
</dbReference>
<name>Q10LX9_ORYSJ</name>
<sequence>MARRRERRAPGRRGRRGELTSDQNGGGRSTDGDGVEEEAASTFGLTTATMLRRSSATAKGRTRTATRRRPRWRPPRATATTGATAEHGWSGGDNGGARLHGARALSATRGEGEGGDG</sequence>
<gene>
    <name evidence="2" type="ordered locus">LOC_Os03g21340</name>
</gene>
<reference evidence="2" key="2">
    <citation type="submission" date="2006-06" db="EMBL/GenBank/DDBJ databases">
        <authorList>
            <person name="Buell R."/>
            <person name="Wing R.A."/>
            <person name="McCombie W.A."/>
            <person name="Ouyang S."/>
        </authorList>
    </citation>
    <scope>NUCLEOTIDE SEQUENCE</scope>
</reference>
<organism evidence="2">
    <name type="scientific">Oryza sativa subsp. japonica</name>
    <name type="common">Rice</name>
    <dbReference type="NCBI Taxonomy" id="39947"/>
    <lineage>
        <taxon>Eukaryota</taxon>
        <taxon>Viridiplantae</taxon>
        <taxon>Streptophyta</taxon>
        <taxon>Embryophyta</taxon>
        <taxon>Tracheophyta</taxon>
        <taxon>Spermatophyta</taxon>
        <taxon>Magnoliopsida</taxon>
        <taxon>Liliopsida</taxon>
        <taxon>Poales</taxon>
        <taxon>Poaceae</taxon>
        <taxon>BOP clade</taxon>
        <taxon>Oryzoideae</taxon>
        <taxon>Oryzeae</taxon>
        <taxon>Oryzinae</taxon>
        <taxon>Oryza</taxon>
        <taxon>Oryza sativa</taxon>
    </lineage>
</organism>
<feature type="compositionally biased region" description="Low complexity" evidence="1">
    <location>
        <begin position="75"/>
        <end position="85"/>
    </location>
</feature>
<proteinExistence type="predicted"/>
<feature type="compositionally biased region" description="Basic residues" evidence="1">
    <location>
        <begin position="1"/>
        <end position="15"/>
    </location>
</feature>
<evidence type="ECO:0000313" key="2">
    <source>
        <dbReference type="EMBL" id="ABF95760.1"/>
    </source>
</evidence>
<reference evidence="2" key="1">
    <citation type="journal article" date="2005" name="Genome Res.">
        <title>Sequence, annotation, and analysis of synteny between rice chromosome 3 and diverged grass species.</title>
        <authorList>
            <consortium name="Rice Chromosome 3 Sequencing Consortium"/>
            <person name="Buell C.R."/>
            <person name="Yuan Q."/>
            <person name="Ouyang S."/>
            <person name="Liu J."/>
            <person name="Zhu W."/>
            <person name="Wang A."/>
            <person name="Maiti R."/>
            <person name="Haas B."/>
            <person name="Wortman J."/>
            <person name="Pertea M."/>
            <person name="Jones K.M."/>
            <person name="Kim M."/>
            <person name="Overton L."/>
            <person name="Tsitrin T."/>
            <person name="Fadrosh D."/>
            <person name="Bera J."/>
            <person name="Weaver B."/>
            <person name="Jin S."/>
            <person name="Johri S."/>
            <person name="Reardon M."/>
            <person name="Webb K."/>
            <person name="Hill J."/>
            <person name="Moffat K."/>
            <person name="Tallon L."/>
            <person name="Van Aken S."/>
            <person name="Lewis M."/>
            <person name="Utterback T."/>
            <person name="Feldblyum T."/>
            <person name="Zismann V."/>
            <person name="Iobst S."/>
            <person name="Hsiao J."/>
            <person name="de Vazeille A.R."/>
            <person name="Salzberg S.L."/>
            <person name="White O."/>
            <person name="Fraser C."/>
            <person name="Yu Y."/>
            <person name="Kim H."/>
            <person name="Rambo T."/>
            <person name="Currie J."/>
            <person name="Collura K."/>
            <person name="Kernodle-Thompson S."/>
            <person name="Wei F."/>
            <person name="Kudrna K."/>
            <person name="Ammiraju J.S."/>
            <person name="Luo M."/>
            <person name="Goicoechea J.L."/>
            <person name="Wing R.A."/>
            <person name="Henry D."/>
            <person name="Oates R."/>
            <person name="Palmer M."/>
            <person name="Pries G."/>
            <person name="Saski C."/>
            <person name="Simmons J."/>
            <person name="Soderlund C."/>
            <person name="Nelson W."/>
            <person name="de la Bastide M."/>
            <person name="Spiegel L."/>
            <person name="Nascimento L."/>
            <person name="Huang E."/>
            <person name="Preston R."/>
            <person name="Zutavern T."/>
            <person name="Palmer L."/>
            <person name="O'Shaughnessy A."/>
            <person name="Dike S."/>
            <person name="McCombie W.R."/>
            <person name="Minx P."/>
            <person name="Cordum H."/>
            <person name="Wilson R."/>
            <person name="Jin W."/>
            <person name="Lee H.R."/>
            <person name="Jiang J."/>
            <person name="Jackson S."/>
        </authorList>
    </citation>
    <scope>NUCLEOTIDE SEQUENCE [LARGE SCALE GENOMIC DNA]</scope>
</reference>
<feature type="region of interest" description="Disordered" evidence="1">
    <location>
        <begin position="1"/>
        <end position="117"/>
    </location>
</feature>
<accession>Q10LX9</accession>
<protein>
    <submittedName>
        <fullName evidence="2">Retrotransposon protein, putative, Ty3-gypsy subclass</fullName>
    </submittedName>
</protein>
<dbReference type="AlphaFoldDB" id="Q10LX9"/>
<evidence type="ECO:0000256" key="1">
    <source>
        <dbReference type="SAM" id="MobiDB-lite"/>
    </source>
</evidence>